<dbReference type="RefSeq" id="WP_133430016.1">
    <property type="nucleotide sequence ID" value="NZ_BMCC01000003.1"/>
</dbReference>
<keyword evidence="4" id="KW-1185">Reference proteome</keyword>
<comment type="caution">
    <text evidence="3">The sequence shown here is derived from an EMBL/GenBank/DDBJ whole genome shotgun (WGS) entry which is preliminary data.</text>
</comment>
<dbReference type="Pfam" id="PF03807">
    <property type="entry name" value="F420_oxidored"/>
    <property type="match status" value="1"/>
</dbReference>
<dbReference type="EMBL" id="SCWE01000002">
    <property type="protein sequence ID" value="TDM02003.1"/>
    <property type="molecule type" value="Genomic_DNA"/>
</dbReference>
<protein>
    <submittedName>
        <fullName evidence="3">3-hydroxyisobutyrate dehydrogenase</fullName>
    </submittedName>
</protein>
<dbReference type="Proteomes" id="UP000295328">
    <property type="component" value="Unassembled WGS sequence"/>
</dbReference>
<dbReference type="OrthoDB" id="9786864at2"/>
<dbReference type="InterPro" id="IPR028939">
    <property type="entry name" value="P5C_Rdtase_cat_N"/>
</dbReference>
<dbReference type="AlphaFoldDB" id="A0A4R6BJV6"/>
<evidence type="ECO:0000313" key="4">
    <source>
        <dbReference type="Proteomes" id="UP000295328"/>
    </source>
</evidence>
<keyword evidence="1" id="KW-0560">Oxidoreductase</keyword>
<name>A0A4R6BJV6_9STAP</name>
<dbReference type="PANTHER" id="PTHR14239">
    <property type="entry name" value="DUDULIN-RELATED"/>
    <property type="match status" value="1"/>
</dbReference>
<feature type="domain" description="Pyrroline-5-carboxylate reductase catalytic N-terminal" evidence="2">
    <location>
        <begin position="3"/>
        <end position="90"/>
    </location>
</feature>
<dbReference type="SUPFAM" id="SSF51735">
    <property type="entry name" value="NAD(P)-binding Rossmann-fold domains"/>
    <property type="match status" value="1"/>
</dbReference>
<accession>A0A4R6BJV6</accession>
<dbReference type="Gene3D" id="3.40.50.720">
    <property type="entry name" value="NAD(P)-binding Rossmann-like Domain"/>
    <property type="match status" value="1"/>
</dbReference>
<dbReference type="InterPro" id="IPR051267">
    <property type="entry name" value="STEAP_metalloreductase"/>
</dbReference>
<sequence length="241" mass="26887">MNIGIIGAGPIGTTLSQHLFNTEHDVKIADTRSIKKLEGKDFKGKAVTFDEVIQNIDVLIISLPFHVIPTIKEKLAPLDDDTIIVDTTNYYPFRDGNIQAIDEGKVESVWVAEQIEKPVIKAFNHLLAMTLQNITSADGSKIAMAISGDNQSHKDIIAKMIHKIDIDVVDNGDLNNSWRHQPGSPAYCTELNQSQLERALQLAYKSATPIHRDEVMNHFRPDMQHEDIVAMNRKVYGAGHL</sequence>
<gene>
    <name evidence="3" type="ORF">ERX37_07295</name>
</gene>
<dbReference type="GO" id="GO:0016491">
    <property type="term" value="F:oxidoreductase activity"/>
    <property type="evidence" value="ECO:0007669"/>
    <property type="project" value="UniProtKB-KW"/>
</dbReference>
<proteinExistence type="predicted"/>
<organism evidence="3 4">
    <name type="scientific">Macrococcus hajekii</name>
    <dbReference type="NCBI Taxonomy" id="198482"/>
    <lineage>
        <taxon>Bacteria</taxon>
        <taxon>Bacillati</taxon>
        <taxon>Bacillota</taxon>
        <taxon>Bacilli</taxon>
        <taxon>Bacillales</taxon>
        <taxon>Staphylococcaceae</taxon>
        <taxon>Macrococcus</taxon>
    </lineage>
</organism>
<dbReference type="InterPro" id="IPR036291">
    <property type="entry name" value="NAD(P)-bd_dom_sf"/>
</dbReference>
<reference evidence="3 4" key="1">
    <citation type="submission" date="2019-01" db="EMBL/GenBank/DDBJ databases">
        <title>Draft genome sequences of the type strains of six Macrococcus species.</title>
        <authorList>
            <person name="Mazhar S."/>
            <person name="Altermann E."/>
            <person name="Hill C."/>
            <person name="Mcauliffe O."/>
        </authorList>
    </citation>
    <scope>NUCLEOTIDE SEQUENCE [LARGE SCALE GENOMIC DNA]</scope>
    <source>
        <strain evidence="3 4">CCM4809</strain>
    </source>
</reference>
<evidence type="ECO:0000259" key="2">
    <source>
        <dbReference type="Pfam" id="PF03807"/>
    </source>
</evidence>
<evidence type="ECO:0000256" key="1">
    <source>
        <dbReference type="ARBA" id="ARBA00023002"/>
    </source>
</evidence>
<evidence type="ECO:0000313" key="3">
    <source>
        <dbReference type="EMBL" id="TDM02003.1"/>
    </source>
</evidence>